<feature type="compositionally biased region" description="Pro residues" evidence="1">
    <location>
        <begin position="53"/>
        <end position="66"/>
    </location>
</feature>
<feature type="region of interest" description="Disordered" evidence="1">
    <location>
        <begin position="44"/>
        <end position="76"/>
    </location>
</feature>
<dbReference type="NCBIfam" id="TIGR03544">
    <property type="entry name" value="DivI1A_domain"/>
    <property type="match status" value="1"/>
</dbReference>
<organism evidence="2 3">
    <name type="scientific">Micromonospora yangpuensis</name>
    <dbReference type="NCBI Taxonomy" id="683228"/>
    <lineage>
        <taxon>Bacteria</taxon>
        <taxon>Bacillati</taxon>
        <taxon>Actinomycetota</taxon>
        <taxon>Actinomycetes</taxon>
        <taxon>Micromonosporales</taxon>
        <taxon>Micromonosporaceae</taxon>
        <taxon>Micromonospora</taxon>
    </lineage>
</organism>
<evidence type="ECO:0000313" key="3">
    <source>
        <dbReference type="Proteomes" id="UP000198937"/>
    </source>
</evidence>
<name>A0A1C6VD21_9ACTN</name>
<accession>A0A1C6VD21</accession>
<protein>
    <submittedName>
        <fullName evidence="2">DivIVA domain-containing protein</fullName>
    </submittedName>
</protein>
<dbReference type="AlphaFoldDB" id="A0A1C6VD21"/>
<evidence type="ECO:0000313" key="2">
    <source>
        <dbReference type="EMBL" id="SCL63924.1"/>
    </source>
</evidence>
<keyword evidence="3" id="KW-1185">Reference proteome</keyword>
<sequence length="152" mass="16991">MWTWYASARSRVEGSLSPGLSSPLLICVRLRLVRQTLPSVDNQVGSGAVPPIRATPPTPHHPPAPPAGRRSPHDGWYRADSCPRLTITQIRNRHFRTVRRGLHPTDVYAHLHRVASELATTRHALTTATEENTRIKTALRTWQSQFTPGGNR</sequence>
<dbReference type="Proteomes" id="UP000198937">
    <property type="component" value="Unassembled WGS sequence"/>
</dbReference>
<reference evidence="2 3" key="1">
    <citation type="submission" date="2016-06" db="EMBL/GenBank/DDBJ databases">
        <authorList>
            <person name="Kjaerup R.B."/>
            <person name="Dalgaard T.S."/>
            <person name="Juul-Madsen H.R."/>
        </authorList>
    </citation>
    <scope>NUCLEOTIDE SEQUENCE [LARGE SCALE GENOMIC DNA]</scope>
    <source>
        <strain evidence="2 3">DSM 45577</strain>
    </source>
</reference>
<proteinExistence type="predicted"/>
<dbReference type="OrthoDB" id="3404933at2"/>
<gene>
    <name evidence="2" type="ORF">GA0070617_5332</name>
</gene>
<dbReference type="InterPro" id="IPR019933">
    <property type="entry name" value="DivIVA_domain"/>
</dbReference>
<dbReference type="EMBL" id="FMIA01000002">
    <property type="protein sequence ID" value="SCL63924.1"/>
    <property type="molecule type" value="Genomic_DNA"/>
</dbReference>
<dbReference type="Gene3D" id="6.10.250.660">
    <property type="match status" value="1"/>
</dbReference>
<evidence type="ECO:0000256" key="1">
    <source>
        <dbReference type="SAM" id="MobiDB-lite"/>
    </source>
</evidence>